<dbReference type="OrthoDB" id="9781848at2"/>
<dbReference type="PANTHER" id="PTHR43877:SF1">
    <property type="entry name" value="ACETYLTRANSFERASE"/>
    <property type="match status" value="1"/>
</dbReference>
<evidence type="ECO:0000313" key="5">
    <source>
        <dbReference type="Proteomes" id="UP000271469"/>
    </source>
</evidence>
<evidence type="ECO:0000259" key="3">
    <source>
        <dbReference type="PROSITE" id="PS51186"/>
    </source>
</evidence>
<feature type="domain" description="N-acetyltransferase" evidence="3">
    <location>
        <begin position="7"/>
        <end position="167"/>
    </location>
</feature>
<dbReference type="PROSITE" id="PS51186">
    <property type="entry name" value="GNAT"/>
    <property type="match status" value="1"/>
</dbReference>
<dbReference type="SUPFAM" id="SSF55729">
    <property type="entry name" value="Acyl-CoA N-acyltransferases (Nat)"/>
    <property type="match status" value="1"/>
</dbReference>
<evidence type="ECO:0000313" key="4">
    <source>
        <dbReference type="EMBL" id="AZG45008.1"/>
    </source>
</evidence>
<protein>
    <submittedName>
        <fullName evidence="4">Ribosomal-protein-alanine acetyltransferase</fullName>
    </submittedName>
</protein>
<dbReference type="AlphaFoldDB" id="A0A3G8JJ93"/>
<dbReference type="RefSeq" id="WP_124707792.1">
    <property type="nucleotide sequence ID" value="NZ_CP033972.1"/>
</dbReference>
<dbReference type="GO" id="GO:0016747">
    <property type="term" value="F:acyltransferase activity, transferring groups other than amino-acyl groups"/>
    <property type="evidence" value="ECO:0007669"/>
    <property type="project" value="InterPro"/>
</dbReference>
<dbReference type="EMBL" id="CP033972">
    <property type="protein sequence ID" value="AZG45008.1"/>
    <property type="molecule type" value="Genomic_DNA"/>
</dbReference>
<keyword evidence="1 4" id="KW-0808">Transferase</keyword>
<organism evidence="4 5">
    <name type="scientific">Gordonia insulae</name>
    <dbReference type="NCBI Taxonomy" id="2420509"/>
    <lineage>
        <taxon>Bacteria</taxon>
        <taxon>Bacillati</taxon>
        <taxon>Actinomycetota</taxon>
        <taxon>Actinomycetes</taxon>
        <taxon>Mycobacteriales</taxon>
        <taxon>Gordoniaceae</taxon>
        <taxon>Gordonia</taxon>
    </lineage>
</organism>
<sequence>MSAAERFRVRDAVADDAVPVSELRARVAAEGRWIGMEAPVDVEGLIRNFHDVLADDSAHAVVAVDDADTVVGSAGMFTVLPGVIAFGMNVAADSRRQGAGGLLLRSVLAWSRDRGAHKVILEVWPHNEAAIGLYTAHGFVREGVRRGHYRRRNGELWDVVEMGLLLQ</sequence>
<gene>
    <name evidence="4" type="primary">rimI_2</name>
    <name evidence="4" type="ORF">D7316_01600</name>
</gene>
<reference evidence="4 5" key="1">
    <citation type="submission" date="2018-11" db="EMBL/GenBank/DDBJ databases">
        <title>Gordonia insulae sp. nov., isolated from an island soil.</title>
        <authorList>
            <person name="Kim Y.S."/>
            <person name="Kim S.B."/>
        </authorList>
    </citation>
    <scope>NUCLEOTIDE SEQUENCE [LARGE SCALE GENOMIC DNA]</scope>
    <source>
        <strain evidence="4 5">MMS17-SY073</strain>
    </source>
</reference>
<evidence type="ECO:0000256" key="1">
    <source>
        <dbReference type="ARBA" id="ARBA00022679"/>
    </source>
</evidence>
<dbReference type="InterPro" id="IPR000182">
    <property type="entry name" value="GNAT_dom"/>
</dbReference>
<accession>A0A3G8JJ93</accession>
<dbReference type="InterPro" id="IPR050832">
    <property type="entry name" value="Bact_Acetyltransf"/>
</dbReference>
<dbReference type="Proteomes" id="UP000271469">
    <property type="component" value="Chromosome"/>
</dbReference>
<evidence type="ECO:0000256" key="2">
    <source>
        <dbReference type="ARBA" id="ARBA00023315"/>
    </source>
</evidence>
<name>A0A3G8JJ93_9ACTN</name>
<keyword evidence="5" id="KW-1185">Reference proteome</keyword>
<dbReference type="PANTHER" id="PTHR43877">
    <property type="entry name" value="AMINOALKYLPHOSPHONATE N-ACETYLTRANSFERASE-RELATED-RELATED"/>
    <property type="match status" value="1"/>
</dbReference>
<dbReference type="Gene3D" id="3.40.630.30">
    <property type="match status" value="1"/>
</dbReference>
<dbReference type="InterPro" id="IPR016181">
    <property type="entry name" value="Acyl_CoA_acyltransferase"/>
</dbReference>
<keyword evidence="2" id="KW-0012">Acyltransferase</keyword>
<dbReference type="CDD" id="cd04301">
    <property type="entry name" value="NAT_SF"/>
    <property type="match status" value="1"/>
</dbReference>
<proteinExistence type="predicted"/>
<dbReference type="KEGG" id="gom:D7316_01600"/>
<dbReference type="Pfam" id="PF00583">
    <property type="entry name" value="Acetyltransf_1"/>
    <property type="match status" value="1"/>
</dbReference>